<dbReference type="InterPro" id="IPR035892">
    <property type="entry name" value="C2_domain_sf"/>
</dbReference>
<evidence type="ECO:0000256" key="14">
    <source>
        <dbReference type="ARBA" id="ARBA00023242"/>
    </source>
</evidence>
<evidence type="ECO:0000256" key="15">
    <source>
        <dbReference type="ARBA" id="ARBA00058857"/>
    </source>
</evidence>
<feature type="non-terminal residue" evidence="22">
    <location>
        <position position="1"/>
    </location>
</feature>
<dbReference type="Pfam" id="PF00168">
    <property type="entry name" value="C2"/>
    <property type="match status" value="2"/>
</dbReference>
<keyword evidence="7" id="KW-0963">Cytoplasm</keyword>
<evidence type="ECO:0000256" key="10">
    <source>
        <dbReference type="ARBA" id="ARBA00022737"/>
    </source>
</evidence>
<evidence type="ECO:0000256" key="16">
    <source>
        <dbReference type="ARBA" id="ARBA00065466"/>
    </source>
</evidence>
<evidence type="ECO:0000256" key="5">
    <source>
        <dbReference type="ARBA" id="ARBA00009048"/>
    </source>
</evidence>
<comment type="caution">
    <text evidence="22">The sequence shown here is derived from an EMBL/GenBank/DDBJ whole genome shotgun (WGS) entry which is preliminary data.</text>
</comment>
<keyword evidence="12" id="KW-0965">Cell junction</keyword>
<evidence type="ECO:0000256" key="7">
    <source>
        <dbReference type="ARBA" id="ARBA00022490"/>
    </source>
</evidence>
<evidence type="ECO:0000256" key="4">
    <source>
        <dbReference type="ARBA" id="ARBA00004496"/>
    </source>
</evidence>
<feature type="compositionally biased region" description="Low complexity" evidence="19">
    <location>
        <begin position="632"/>
        <end position="649"/>
    </location>
</feature>
<keyword evidence="8" id="KW-0597">Phosphoprotein</keyword>
<keyword evidence="9" id="KW-0479">Metal-binding</keyword>
<feature type="domain" description="C2" evidence="20">
    <location>
        <begin position="132"/>
        <end position="256"/>
    </location>
</feature>
<dbReference type="GO" id="GO:0005886">
    <property type="term" value="C:plasma membrane"/>
    <property type="evidence" value="ECO:0007669"/>
    <property type="project" value="UniProtKB-SubCell"/>
</dbReference>
<dbReference type="FunFam" id="2.60.40.150:FF:000042">
    <property type="entry name" value="Copine 3"/>
    <property type="match status" value="1"/>
</dbReference>
<dbReference type="CDD" id="cd04047">
    <property type="entry name" value="C2B_Copine"/>
    <property type="match status" value="1"/>
</dbReference>
<name>A0AA36DHI6_9BILA</name>
<dbReference type="InterPro" id="IPR000008">
    <property type="entry name" value="C2_dom"/>
</dbReference>
<dbReference type="FunFam" id="2.60.40.150:FF:000099">
    <property type="entry name" value="Copine 3"/>
    <property type="match status" value="1"/>
</dbReference>
<organism evidence="22 23">
    <name type="scientific">Mesorhabditis spiculigera</name>
    <dbReference type="NCBI Taxonomy" id="96644"/>
    <lineage>
        <taxon>Eukaryota</taxon>
        <taxon>Metazoa</taxon>
        <taxon>Ecdysozoa</taxon>
        <taxon>Nematoda</taxon>
        <taxon>Chromadorea</taxon>
        <taxon>Rhabditida</taxon>
        <taxon>Rhabditina</taxon>
        <taxon>Rhabditomorpha</taxon>
        <taxon>Rhabditoidea</taxon>
        <taxon>Rhabditidae</taxon>
        <taxon>Mesorhabditinae</taxon>
        <taxon>Mesorhabditis</taxon>
    </lineage>
</organism>
<comment type="subcellular location">
    <subcellularLocation>
        <location evidence="3">Cell junction</location>
        <location evidence="3">Focal adhesion</location>
    </subcellularLocation>
    <subcellularLocation>
        <location evidence="2">Cell membrane</location>
    </subcellularLocation>
    <subcellularLocation>
        <location evidence="4">Cytoplasm</location>
    </subcellularLocation>
    <subcellularLocation>
        <location evidence="1">Nucleus</location>
    </subcellularLocation>
</comment>
<dbReference type="Gene3D" id="2.60.40.150">
    <property type="entry name" value="C2 domain"/>
    <property type="match status" value="2"/>
</dbReference>
<evidence type="ECO:0000256" key="2">
    <source>
        <dbReference type="ARBA" id="ARBA00004236"/>
    </source>
</evidence>
<evidence type="ECO:0000256" key="17">
    <source>
        <dbReference type="ARBA" id="ARBA00074834"/>
    </source>
</evidence>
<keyword evidence="10" id="KW-0677">Repeat</keyword>
<protein>
    <recommendedName>
        <fullName evidence="17">Copine-3</fullName>
    </recommendedName>
    <alternativeName>
        <fullName evidence="18">Copine III</fullName>
    </alternativeName>
</protein>
<dbReference type="Pfam" id="PF07002">
    <property type="entry name" value="Copine"/>
    <property type="match status" value="1"/>
</dbReference>
<keyword evidence="23" id="KW-1185">Reference proteome</keyword>
<feature type="compositionally biased region" description="Pro residues" evidence="19">
    <location>
        <begin position="621"/>
        <end position="631"/>
    </location>
</feature>
<evidence type="ECO:0000256" key="8">
    <source>
        <dbReference type="ARBA" id="ARBA00022553"/>
    </source>
</evidence>
<proteinExistence type="inferred from homology"/>
<dbReference type="Proteomes" id="UP001177023">
    <property type="component" value="Unassembled WGS sequence"/>
</dbReference>
<evidence type="ECO:0000256" key="18">
    <source>
        <dbReference type="ARBA" id="ARBA00076171"/>
    </source>
</evidence>
<comment type="similarity">
    <text evidence="5">Belongs to the copine family.</text>
</comment>
<keyword evidence="13" id="KW-0472">Membrane</keyword>
<feature type="compositionally biased region" description="Low complexity" evidence="19">
    <location>
        <begin position="586"/>
        <end position="595"/>
    </location>
</feature>
<dbReference type="PANTHER" id="PTHR10857:SF106">
    <property type="entry name" value="C2 DOMAIN-CONTAINING PROTEIN"/>
    <property type="match status" value="1"/>
</dbReference>
<dbReference type="GO" id="GO:0071277">
    <property type="term" value="P:cellular response to calcium ion"/>
    <property type="evidence" value="ECO:0007669"/>
    <property type="project" value="TreeGrafter"/>
</dbReference>
<dbReference type="SMART" id="SM00239">
    <property type="entry name" value="C2"/>
    <property type="match status" value="2"/>
</dbReference>
<dbReference type="InterPro" id="IPR037768">
    <property type="entry name" value="C2B_Copine"/>
</dbReference>
<dbReference type="EMBL" id="CATQJA010002710">
    <property type="protein sequence ID" value="CAJ0587747.1"/>
    <property type="molecule type" value="Genomic_DNA"/>
</dbReference>
<dbReference type="GO" id="GO:0005544">
    <property type="term" value="F:calcium-dependent phospholipid binding"/>
    <property type="evidence" value="ECO:0007669"/>
    <property type="project" value="InterPro"/>
</dbReference>
<dbReference type="PROSITE" id="PS50004">
    <property type="entry name" value="C2"/>
    <property type="match status" value="2"/>
</dbReference>
<keyword evidence="14" id="KW-0539">Nucleus</keyword>
<dbReference type="SUPFAM" id="SSF49562">
    <property type="entry name" value="C2 domain (Calcium/lipid-binding domain, CaLB)"/>
    <property type="match status" value="2"/>
</dbReference>
<sequence length="690" mass="76250">MAQATTLCQPSTSLQLTVSAKNLKNRDLLSKSDPQCIFFQQEGRLSGRPEWKEKGRTEKIDNCLSPEFNKRLNIDYFFEERQFLRFELYDLDSNVADLSQHDFLGRFDCELAEIVSAVDGVLTGNLTGLRGKCGTITISSEEMEDGAKEIVQFNLSGRHLDKKDLFGKSDPFLNIYRMRGDGSRQLAHRTEVIKKTLNPDWKVFDVNSKLLCGGDRNAPILIDCYDHDFDGGHDYIGSCQTTLERLLSRQDKELPLISEKKKAKKGAKYKDSGALLFNAVHIYRENSFLDFIHGGTQLDFALAIDFTASNGPVHDPTSLHYLNPAIPNQYEVALRACLDICQHYNHSKRFDAFGFGAKVPPNERVSPIFNLNFQQHPSVVGVNGVMSAYRHSLNQVRLYGPTNFSPVIEEVARHAAAIPRDGSRYQVLLIITDGAISDMAKTKAAIVSASSLPLSIIIVGVGNEQFEAMDELDSDNVMLSHAGRFAARDIVQFVPIRNFLSPHAGQNPLEADRAMGLLAKEVLAEVPGQVTGYMKMHKIQPRPTDNPFPRDAPAEELAPAYPAMPNAAAPGGQPGAPYPPPGPPSGGQHAAAPYPQQGPPPPSWGHQQSFDAHATQAAPYPQYPQYPPQYPQQPNSWQPPNYPPQQSYPGAPPPSGHPPYSTQQPPYTPPPQYNASAPPVDALNQMHINR</sequence>
<dbReference type="AlphaFoldDB" id="A0AA36DHI6"/>
<keyword evidence="11" id="KW-0106">Calcium</keyword>
<dbReference type="GO" id="GO:0005634">
    <property type="term" value="C:nucleus"/>
    <property type="evidence" value="ECO:0007669"/>
    <property type="project" value="UniProtKB-SubCell"/>
</dbReference>
<dbReference type="SMART" id="SM00327">
    <property type="entry name" value="VWA"/>
    <property type="match status" value="1"/>
</dbReference>
<feature type="region of interest" description="Disordered" evidence="19">
    <location>
        <begin position="562"/>
        <end position="690"/>
    </location>
</feature>
<evidence type="ECO:0000256" key="13">
    <source>
        <dbReference type="ARBA" id="ARBA00023136"/>
    </source>
</evidence>
<dbReference type="CDD" id="cd04048">
    <property type="entry name" value="C2A_Copine"/>
    <property type="match status" value="1"/>
</dbReference>
<evidence type="ECO:0000259" key="20">
    <source>
        <dbReference type="PROSITE" id="PS50004"/>
    </source>
</evidence>
<evidence type="ECO:0000256" key="9">
    <source>
        <dbReference type="ARBA" id="ARBA00022723"/>
    </source>
</evidence>
<dbReference type="SUPFAM" id="SSF53300">
    <property type="entry name" value="vWA-like"/>
    <property type="match status" value="1"/>
</dbReference>
<feature type="compositionally biased region" description="Low complexity" evidence="19">
    <location>
        <begin position="562"/>
        <end position="571"/>
    </location>
</feature>
<feature type="domain" description="C2" evidence="20">
    <location>
        <begin position="1"/>
        <end position="126"/>
    </location>
</feature>
<evidence type="ECO:0000313" key="22">
    <source>
        <dbReference type="EMBL" id="CAJ0587747.1"/>
    </source>
</evidence>
<evidence type="ECO:0000256" key="19">
    <source>
        <dbReference type="SAM" id="MobiDB-lite"/>
    </source>
</evidence>
<evidence type="ECO:0000259" key="21">
    <source>
        <dbReference type="PROSITE" id="PS50234"/>
    </source>
</evidence>
<reference evidence="22" key="1">
    <citation type="submission" date="2023-06" db="EMBL/GenBank/DDBJ databases">
        <authorList>
            <person name="Delattre M."/>
        </authorList>
    </citation>
    <scope>NUCLEOTIDE SEQUENCE</scope>
    <source>
        <strain evidence="22">AF72</strain>
    </source>
</reference>
<dbReference type="InterPro" id="IPR002035">
    <property type="entry name" value="VWF_A"/>
</dbReference>
<comment type="subunit">
    <text evidence="16">Monomer. Interacts with ERBB2 (preferentially with the tyrosine phosphorylated form); this interaction occurs at the cell membrane and is increased in a growth factor heregulin-dependent manner. Interacts with SHC1; this interaction may mediate the binding of CPNE3 with ERBB2. Interacts with RACK1.</text>
</comment>
<dbReference type="InterPro" id="IPR036465">
    <property type="entry name" value="vWFA_dom_sf"/>
</dbReference>
<dbReference type="InterPro" id="IPR045052">
    <property type="entry name" value="Copine"/>
</dbReference>
<dbReference type="GO" id="GO:0005925">
    <property type="term" value="C:focal adhesion"/>
    <property type="evidence" value="ECO:0007669"/>
    <property type="project" value="UniProtKB-SubCell"/>
</dbReference>
<dbReference type="InterPro" id="IPR010734">
    <property type="entry name" value="Copine_C"/>
</dbReference>
<keyword evidence="6" id="KW-1003">Cell membrane</keyword>
<evidence type="ECO:0000256" key="6">
    <source>
        <dbReference type="ARBA" id="ARBA00022475"/>
    </source>
</evidence>
<gene>
    <name evidence="22" type="ORF">MSPICULIGERA_LOCUS25702</name>
</gene>
<dbReference type="GO" id="GO:0046872">
    <property type="term" value="F:metal ion binding"/>
    <property type="evidence" value="ECO:0007669"/>
    <property type="project" value="UniProtKB-KW"/>
</dbReference>
<evidence type="ECO:0000313" key="23">
    <source>
        <dbReference type="Proteomes" id="UP001177023"/>
    </source>
</evidence>
<dbReference type="PANTHER" id="PTHR10857">
    <property type="entry name" value="COPINE"/>
    <property type="match status" value="1"/>
</dbReference>
<evidence type="ECO:0000256" key="3">
    <source>
        <dbReference type="ARBA" id="ARBA00004246"/>
    </source>
</evidence>
<comment type="function">
    <text evidence="15">Calcium-dependent phospholipid-binding protein that plays a role in ERBB2-mediated tumor cell migration in response to growth factor heregulin stimulation.</text>
</comment>
<dbReference type="PROSITE" id="PS50234">
    <property type="entry name" value="VWFA"/>
    <property type="match status" value="1"/>
</dbReference>
<accession>A0AA36DHI6</accession>
<feature type="domain" description="VWFA" evidence="21">
    <location>
        <begin position="299"/>
        <end position="503"/>
    </location>
</feature>
<dbReference type="GO" id="GO:0005737">
    <property type="term" value="C:cytoplasm"/>
    <property type="evidence" value="ECO:0007669"/>
    <property type="project" value="UniProtKB-SubCell"/>
</dbReference>
<evidence type="ECO:0000256" key="11">
    <source>
        <dbReference type="ARBA" id="ARBA00022837"/>
    </source>
</evidence>
<evidence type="ECO:0000256" key="1">
    <source>
        <dbReference type="ARBA" id="ARBA00004123"/>
    </source>
</evidence>
<evidence type="ECO:0000256" key="12">
    <source>
        <dbReference type="ARBA" id="ARBA00022949"/>
    </source>
</evidence>